<proteinExistence type="inferred from homology"/>
<name>A0ABY5MGT6_9HYPH</name>
<sequence>MSVATRDMGASIRAGQAALLKNAFLIAGPTASGKSGYALNLAQQTGGVIINADSMQVYSVLSVITARPQAEELAAAPHRLYGHVHPSAPYSTGAWLRDVADLVRSGDLAGKPAIFVGGTGLYFRALTQGLAPMPDIPDPVRKAWRKRLEMEGAETLHRLLAERDPQSASRIEPGDGQRIVRALEVLESSGEPIGAWQARKGQPLVDLASAQLTVLEPDRKVLHGRIAFRFDQMIRRGALQEVRALLSLGLSPAMPSMKAIGVRELGSYLAGEQQLSVAVEQAIAATRQYAKRQSTWFRHQLDERWKRVRI</sequence>
<dbReference type="EC" id="2.5.1.75" evidence="10"/>
<feature type="site" description="Interaction with substrate tRNA" evidence="10">
    <location>
        <position position="141"/>
    </location>
</feature>
<evidence type="ECO:0000256" key="13">
    <source>
        <dbReference type="RuleBase" id="RU003785"/>
    </source>
</evidence>
<comment type="subunit">
    <text evidence="10">Monomer.</text>
</comment>
<feature type="binding site" evidence="10">
    <location>
        <begin position="28"/>
        <end position="35"/>
    </location>
    <ligand>
        <name>ATP</name>
        <dbReference type="ChEBI" id="CHEBI:30616"/>
    </ligand>
</feature>
<feature type="region of interest" description="Interaction with substrate tRNA" evidence="10">
    <location>
        <begin position="177"/>
        <end position="181"/>
    </location>
</feature>
<evidence type="ECO:0000313" key="15">
    <source>
        <dbReference type="Proteomes" id="UP001342418"/>
    </source>
</evidence>
<dbReference type="EMBL" id="CP030941">
    <property type="protein sequence ID" value="UUP16094.1"/>
    <property type="molecule type" value="Genomic_DNA"/>
</dbReference>
<dbReference type="NCBIfam" id="TIGR00174">
    <property type="entry name" value="miaA"/>
    <property type="match status" value="1"/>
</dbReference>
<dbReference type="GO" id="GO:0052381">
    <property type="term" value="F:tRNA dimethylallyltransferase activity"/>
    <property type="evidence" value="ECO:0007669"/>
    <property type="project" value="UniProtKB-EC"/>
</dbReference>
<protein>
    <recommendedName>
        <fullName evidence="10">tRNA dimethylallyltransferase</fullName>
        <ecNumber evidence="10">2.5.1.75</ecNumber>
    </recommendedName>
    <alternativeName>
        <fullName evidence="10">Dimethylallyl diphosphate:tRNA dimethylallyltransferase</fullName>
        <shortName evidence="10">DMAPP:tRNA dimethylallyltransferase</shortName>
        <shortName evidence="10">DMATase</shortName>
    </alternativeName>
    <alternativeName>
        <fullName evidence="10">Isopentenyl-diphosphate:tRNA isopentenyltransferase</fullName>
        <shortName evidence="10">IPP transferase</shortName>
        <shortName evidence="10">IPPT</shortName>
        <shortName evidence="10">IPTase</shortName>
    </alternativeName>
</protein>
<keyword evidence="4 10" id="KW-0808">Transferase</keyword>
<feature type="binding site" evidence="10">
    <location>
        <begin position="30"/>
        <end position="35"/>
    </location>
    <ligand>
        <name>substrate</name>
    </ligand>
</feature>
<dbReference type="InterPro" id="IPR027417">
    <property type="entry name" value="P-loop_NTPase"/>
</dbReference>
<dbReference type="Proteomes" id="UP001342418">
    <property type="component" value="Chromosome"/>
</dbReference>
<comment type="catalytic activity">
    <reaction evidence="9 10 11">
        <text>adenosine(37) in tRNA + dimethylallyl diphosphate = N(6)-dimethylallyladenosine(37) in tRNA + diphosphate</text>
        <dbReference type="Rhea" id="RHEA:26482"/>
        <dbReference type="Rhea" id="RHEA-COMP:10162"/>
        <dbReference type="Rhea" id="RHEA-COMP:10375"/>
        <dbReference type="ChEBI" id="CHEBI:33019"/>
        <dbReference type="ChEBI" id="CHEBI:57623"/>
        <dbReference type="ChEBI" id="CHEBI:74411"/>
        <dbReference type="ChEBI" id="CHEBI:74415"/>
        <dbReference type="EC" id="2.5.1.75"/>
    </reaction>
</comment>
<dbReference type="PANTHER" id="PTHR11088:SF60">
    <property type="entry name" value="TRNA DIMETHYLALLYLTRANSFERASE"/>
    <property type="match status" value="1"/>
</dbReference>
<evidence type="ECO:0000256" key="3">
    <source>
        <dbReference type="ARBA" id="ARBA00005842"/>
    </source>
</evidence>
<keyword evidence="6 10" id="KW-0547">Nucleotide-binding</keyword>
<dbReference type="InterPro" id="IPR039657">
    <property type="entry name" value="Dimethylallyltransferase"/>
</dbReference>
<evidence type="ECO:0000256" key="1">
    <source>
        <dbReference type="ARBA" id="ARBA00001946"/>
    </source>
</evidence>
<evidence type="ECO:0000256" key="10">
    <source>
        <dbReference type="HAMAP-Rule" id="MF_00185"/>
    </source>
</evidence>
<dbReference type="PANTHER" id="PTHR11088">
    <property type="entry name" value="TRNA DIMETHYLALLYLTRANSFERASE"/>
    <property type="match status" value="1"/>
</dbReference>
<comment type="function">
    <text evidence="2 10 12">Catalyzes the transfer of a dimethylallyl group onto the adenine at position 37 in tRNAs that read codons beginning with uridine, leading to the formation of N6-(dimethylallyl)adenosine (i(6)A).</text>
</comment>
<dbReference type="Gene3D" id="3.40.50.300">
    <property type="entry name" value="P-loop containing nucleotide triphosphate hydrolases"/>
    <property type="match status" value="1"/>
</dbReference>
<evidence type="ECO:0000256" key="9">
    <source>
        <dbReference type="ARBA" id="ARBA00049563"/>
    </source>
</evidence>
<evidence type="ECO:0000256" key="4">
    <source>
        <dbReference type="ARBA" id="ARBA00022679"/>
    </source>
</evidence>
<evidence type="ECO:0000256" key="6">
    <source>
        <dbReference type="ARBA" id="ARBA00022741"/>
    </source>
</evidence>
<comment type="cofactor">
    <cofactor evidence="1 10">
        <name>Mg(2+)</name>
        <dbReference type="ChEBI" id="CHEBI:18420"/>
    </cofactor>
</comment>
<comment type="similarity">
    <text evidence="3 10 13">Belongs to the IPP transferase family.</text>
</comment>
<evidence type="ECO:0000313" key="14">
    <source>
        <dbReference type="EMBL" id="UUP16094.1"/>
    </source>
</evidence>
<comment type="caution">
    <text evidence="10">Lacks conserved residue(s) required for the propagation of feature annotation.</text>
</comment>
<keyword evidence="15" id="KW-1185">Reference proteome</keyword>
<reference evidence="14 15" key="1">
    <citation type="submission" date="2018-07" db="EMBL/GenBank/DDBJ databases">
        <title>Genome sequence of Nitratireductor thuwali#1536.</title>
        <authorList>
            <person name="Michoud G."/>
            <person name="Merlino G."/>
            <person name="Sefrji F.O."/>
            <person name="Daffonchio D."/>
        </authorList>
    </citation>
    <scope>NUCLEOTIDE SEQUENCE [LARGE SCALE GENOMIC DNA]</scope>
    <source>
        <strain evidence="15">Nit1536</strain>
    </source>
</reference>
<evidence type="ECO:0000256" key="8">
    <source>
        <dbReference type="ARBA" id="ARBA00022842"/>
    </source>
</evidence>
<dbReference type="InterPro" id="IPR018022">
    <property type="entry name" value="IPT"/>
</dbReference>
<dbReference type="Pfam" id="PF01715">
    <property type="entry name" value="IPPT"/>
    <property type="match status" value="1"/>
</dbReference>
<evidence type="ECO:0000256" key="2">
    <source>
        <dbReference type="ARBA" id="ARBA00003213"/>
    </source>
</evidence>
<feature type="site" description="Interaction with substrate tRNA" evidence="10">
    <location>
        <position position="119"/>
    </location>
</feature>
<accession>A0ABY5MGT6</accession>
<keyword evidence="5 10" id="KW-0819">tRNA processing</keyword>
<evidence type="ECO:0000256" key="11">
    <source>
        <dbReference type="RuleBase" id="RU003783"/>
    </source>
</evidence>
<organism evidence="14 15">
    <name type="scientific">Nitratireductor thuwali</name>
    <dbReference type="NCBI Taxonomy" id="2267699"/>
    <lineage>
        <taxon>Bacteria</taxon>
        <taxon>Pseudomonadati</taxon>
        <taxon>Pseudomonadota</taxon>
        <taxon>Alphaproteobacteria</taxon>
        <taxon>Hyphomicrobiales</taxon>
        <taxon>Phyllobacteriaceae</taxon>
        <taxon>Nitratireductor</taxon>
    </lineage>
</organism>
<evidence type="ECO:0000256" key="7">
    <source>
        <dbReference type="ARBA" id="ARBA00022840"/>
    </source>
</evidence>
<dbReference type="SUPFAM" id="SSF52540">
    <property type="entry name" value="P-loop containing nucleoside triphosphate hydrolases"/>
    <property type="match status" value="2"/>
</dbReference>
<evidence type="ECO:0000256" key="5">
    <source>
        <dbReference type="ARBA" id="ARBA00022694"/>
    </source>
</evidence>
<dbReference type="Gene3D" id="1.10.20.140">
    <property type="match status" value="1"/>
</dbReference>
<keyword evidence="7 10" id="KW-0067">ATP-binding</keyword>
<keyword evidence="8 10" id="KW-0460">Magnesium</keyword>
<dbReference type="RefSeq" id="WP_338528545.1">
    <property type="nucleotide sequence ID" value="NZ_CP030941.1"/>
</dbReference>
<feature type="region of interest" description="Interaction with substrate tRNA" evidence="10">
    <location>
        <begin position="53"/>
        <end position="56"/>
    </location>
</feature>
<gene>
    <name evidence="10 14" type="primary">miaA</name>
    <name evidence="14" type="ORF">NTH_00535</name>
</gene>
<dbReference type="HAMAP" id="MF_00185">
    <property type="entry name" value="IPP_trans"/>
    <property type="match status" value="1"/>
</dbReference>
<evidence type="ECO:0000256" key="12">
    <source>
        <dbReference type="RuleBase" id="RU003784"/>
    </source>
</evidence>